<proteinExistence type="predicted"/>
<gene>
    <name evidence="3" type="ORF">ACFSSA_15740</name>
</gene>
<organism evidence="3 4">
    <name type="scientific">Luteolibacter algae</name>
    <dbReference type="NCBI Taxonomy" id="454151"/>
    <lineage>
        <taxon>Bacteria</taxon>
        <taxon>Pseudomonadati</taxon>
        <taxon>Verrucomicrobiota</taxon>
        <taxon>Verrucomicrobiia</taxon>
        <taxon>Verrucomicrobiales</taxon>
        <taxon>Verrucomicrobiaceae</taxon>
        <taxon>Luteolibacter</taxon>
    </lineage>
</organism>
<keyword evidence="2" id="KW-0472">Membrane</keyword>
<accession>A0ABW5DAI1</accession>
<comment type="caution">
    <text evidence="3">The sequence shown here is derived from an EMBL/GenBank/DDBJ whole genome shotgun (WGS) entry which is preliminary data.</text>
</comment>
<sequence>MSNDSSPNPRKSNKSSSRDEIAKAAPELDLWDLDDDEDENLMEPKDEPAAHPEHGEQEAEEVEKAIAEKQSVNDEDDDSGNGSGDPVEDALAEKPENEEKFPGEDWSIEDEPELRAKPVVIAPKPIKRKTETKKQIAEDSPVSKLETPAKHTSEKPHRHSAKPIPKRSETEKIGKSESSSEIATAEDLPKTALEEEQTESHIVVAHEKAAPEADNPGAVSNEESTDGPENQTSGITDDTRSPQARYLGNFVGSLSKMEKLGIAALLAILAMGAIYGVIHFTKSVPTKPLVAEKIDLPIDGKSLTIKELKTFWREPITTGENADVVRRDAVLIPVVAIEMEPSGSKAAVRILFRNEKGEVVGDNITREITGTAALELAATDGYHDIGMHASYRTGDSLPWSIQVFEAPRGNSPSEEFIKLIETEISTDVH</sequence>
<protein>
    <submittedName>
        <fullName evidence="3">Uncharacterized protein</fullName>
    </submittedName>
</protein>
<feature type="compositionally biased region" description="Basic and acidic residues" evidence="1">
    <location>
        <begin position="166"/>
        <end position="175"/>
    </location>
</feature>
<keyword evidence="4" id="KW-1185">Reference proteome</keyword>
<feature type="region of interest" description="Disordered" evidence="1">
    <location>
        <begin position="1"/>
        <end position="242"/>
    </location>
</feature>
<evidence type="ECO:0000313" key="4">
    <source>
        <dbReference type="Proteomes" id="UP001597375"/>
    </source>
</evidence>
<dbReference type="RefSeq" id="WP_386821575.1">
    <property type="nucleotide sequence ID" value="NZ_JBHUIT010000034.1"/>
</dbReference>
<feature type="transmembrane region" description="Helical" evidence="2">
    <location>
        <begin position="260"/>
        <end position="278"/>
    </location>
</feature>
<feature type="compositionally biased region" description="Acidic residues" evidence="1">
    <location>
        <begin position="29"/>
        <end position="41"/>
    </location>
</feature>
<feature type="compositionally biased region" description="Basic and acidic residues" evidence="1">
    <location>
        <begin position="128"/>
        <end position="137"/>
    </location>
</feature>
<name>A0ABW5DAI1_9BACT</name>
<evidence type="ECO:0000256" key="1">
    <source>
        <dbReference type="SAM" id="MobiDB-lite"/>
    </source>
</evidence>
<feature type="compositionally biased region" description="Basic and acidic residues" evidence="1">
    <location>
        <begin position="91"/>
        <end position="103"/>
    </location>
</feature>
<feature type="compositionally biased region" description="Low complexity" evidence="1">
    <location>
        <begin position="1"/>
        <end position="10"/>
    </location>
</feature>
<dbReference type="Proteomes" id="UP001597375">
    <property type="component" value="Unassembled WGS sequence"/>
</dbReference>
<dbReference type="EMBL" id="JBHUIT010000034">
    <property type="protein sequence ID" value="MFD2258133.1"/>
    <property type="molecule type" value="Genomic_DNA"/>
</dbReference>
<reference evidence="4" key="1">
    <citation type="journal article" date="2019" name="Int. J. Syst. Evol. Microbiol.">
        <title>The Global Catalogue of Microorganisms (GCM) 10K type strain sequencing project: providing services to taxonomists for standard genome sequencing and annotation.</title>
        <authorList>
            <consortium name="The Broad Institute Genomics Platform"/>
            <consortium name="The Broad Institute Genome Sequencing Center for Infectious Disease"/>
            <person name="Wu L."/>
            <person name="Ma J."/>
        </authorList>
    </citation>
    <scope>NUCLEOTIDE SEQUENCE [LARGE SCALE GENOMIC DNA]</scope>
    <source>
        <strain evidence="4">CGMCC 4.7106</strain>
    </source>
</reference>
<feature type="compositionally biased region" description="Basic and acidic residues" evidence="1">
    <location>
        <begin position="42"/>
        <end position="67"/>
    </location>
</feature>
<feature type="compositionally biased region" description="Basic residues" evidence="1">
    <location>
        <begin position="156"/>
        <end position="165"/>
    </location>
</feature>
<keyword evidence="2" id="KW-1133">Transmembrane helix</keyword>
<evidence type="ECO:0000313" key="3">
    <source>
        <dbReference type="EMBL" id="MFD2258133.1"/>
    </source>
</evidence>
<keyword evidence="2" id="KW-0812">Transmembrane</keyword>
<feature type="compositionally biased region" description="Polar residues" evidence="1">
    <location>
        <begin position="227"/>
        <end position="236"/>
    </location>
</feature>
<evidence type="ECO:0000256" key="2">
    <source>
        <dbReference type="SAM" id="Phobius"/>
    </source>
</evidence>